<protein>
    <submittedName>
        <fullName evidence="1">Uncharacterized protein</fullName>
    </submittedName>
</protein>
<accession>A0AA40SXV4</accession>
<keyword evidence="2" id="KW-1185">Reference proteome</keyword>
<proteinExistence type="predicted"/>
<comment type="caution">
    <text evidence="1">The sequence shown here is derived from an EMBL/GenBank/DDBJ whole genome shotgun (WGS) entry which is preliminary data.</text>
</comment>
<dbReference type="EMBL" id="VJXY01000016">
    <property type="protein sequence ID" value="MBD6617299.1"/>
    <property type="molecule type" value="Genomic_DNA"/>
</dbReference>
<reference evidence="1" key="1">
    <citation type="submission" date="2019-07" db="EMBL/GenBank/DDBJ databases">
        <title>Toxilogical consequences of a new and cryptic species of cyanobacteria (Komarekiella delphini-convector) recovered from the epidermis of a bottlenose dolphin and 1500 ft. in the air.</title>
        <authorList>
            <person name="Brown A.O."/>
            <person name="Dvorak P."/>
            <person name="Villanueva C.D."/>
            <person name="Foss A.J."/>
            <person name="Garvey A.D."/>
            <person name="Gibson Q.A."/>
            <person name="Johansen J.R."/>
            <person name="Casamatta D.A."/>
        </authorList>
    </citation>
    <scope>NUCLEOTIDE SEQUENCE</scope>
    <source>
        <strain evidence="1">SJRDD-AB1</strain>
    </source>
</reference>
<dbReference type="RefSeq" id="WP_191758520.1">
    <property type="nucleotide sequence ID" value="NZ_VJXY01000016.1"/>
</dbReference>
<dbReference type="Proteomes" id="UP001165986">
    <property type="component" value="Unassembled WGS sequence"/>
</dbReference>
<sequence>MYGNKPLYLYVANISALLSIPNWDSSFSNKLAIALFKRTAEAQRTQRIKRAIAQISSKSDKVTIWG</sequence>
<gene>
    <name evidence="1" type="ORF">FNW02_16055</name>
</gene>
<evidence type="ECO:0000313" key="1">
    <source>
        <dbReference type="EMBL" id="MBD6617299.1"/>
    </source>
</evidence>
<organism evidence="1 2">
    <name type="scientific">Komarekiella delphini-convector SJRDD-AB1</name>
    <dbReference type="NCBI Taxonomy" id="2593771"/>
    <lineage>
        <taxon>Bacteria</taxon>
        <taxon>Bacillati</taxon>
        <taxon>Cyanobacteriota</taxon>
        <taxon>Cyanophyceae</taxon>
        <taxon>Nostocales</taxon>
        <taxon>Nostocaceae</taxon>
        <taxon>Komarekiella</taxon>
        <taxon>Komarekiella delphini-convector</taxon>
    </lineage>
</organism>
<evidence type="ECO:0000313" key="2">
    <source>
        <dbReference type="Proteomes" id="UP001165986"/>
    </source>
</evidence>
<dbReference type="AlphaFoldDB" id="A0AA40SXV4"/>
<name>A0AA40SXV4_9NOST</name>